<sequence length="416" mass="44517">METLVDKDAVEGNLRLMANCFGVVHGGVGVLLVYATSLFSERCGSMGNGFFFAMTLPGSLLLAVPLLSLLGRKGCLLYSFCSYVVYAILFCVARAMQHGDQEHERCDQAGPVLLCIGSSLAGLAAGVMWTGQGSYFAYAAKLLSTGSDDEAHRQQATSWLAGVFAVRYLGWELSLKLFVSLVQYFGQVNLSIIALIAMATLATVVFAACDNLPKEVQKDPPGQMLGKLRSALALWPDATIWLLSPTNLAFGFGSAYMNGYFNSEIAAKIVGVDTIGALASVTVVTAAMASMGYSFLAKRGKALPLALGSLAGTHRHSNFRWMKGSSMKSQPCGQTRILLLAFGWKPGRDEHVGMARQSATHVKDEPNRTQQVLLFQAFAAESCAEGAHESWDSKYGKRVRASAETVAVPLVVPSAV</sequence>
<name>A0AA36JDZ1_9DINO</name>
<proteinExistence type="predicted"/>
<evidence type="ECO:0000313" key="2">
    <source>
        <dbReference type="EMBL" id="CAJ1404463.1"/>
    </source>
</evidence>
<keyword evidence="1" id="KW-1133">Transmembrane helix</keyword>
<gene>
    <name evidence="2" type="ORF">EVOR1521_LOCUS26894</name>
</gene>
<accession>A0AA36JDZ1</accession>
<reference evidence="2" key="1">
    <citation type="submission" date="2023-08" db="EMBL/GenBank/DDBJ databases">
        <authorList>
            <person name="Chen Y."/>
            <person name="Shah S."/>
            <person name="Dougan E. K."/>
            <person name="Thang M."/>
            <person name="Chan C."/>
        </authorList>
    </citation>
    <scope>NUCLEOTIDE SEQUENCE</scope>
</reference>
<dbReference type="EMBL" id="CAUJNA010003542">
    <property type="protein sequence ID" value="CAJ1404463.1"/>
    <property type="molecule type" value="Genomic_DNA"/>
</dbReference>
<feature type="transmembrane region" description="Helical" evidence="1">
    <location>
        <begin position="16"/>
        <end position="37"/>
    </location>
</feature>
<feature type="transmembrane region" description="Helical" evidence="1">
    <location>
        <begin position="76"/>
        <end position="96"/>
    </location>
</feature>
<keyword evidence="1" id="KW-0812">Transmembrane</keyword>
<evidence type="ECO:0000313" key="3">
    <source>
        <dbReference type="Proteomes" id="UP001178507"/>
    </source>
</evidence>
<keyword evidence="1" id="KW-0472">Membrane</keyword>
<organism evidence="2 3">
    <name type="scientific">Effrenium voratum</name>
    <dbReference type="NCBI Taxonomy" id="2562239"/>
    <lineage>
        <taxon>Eukaryota</taxon>
        <taxon>Sar</taxon>
        <taxon>Alveolata</taxon>
        <taxon>Dinophyceae</taxon>
        <taxon>Suessiales</taxon>
        <taxon>Symbiodiniaceae</taxon>
        <taxon>Effrenium</taxon>
    </lineage>
</organism>
<feature type="transmembrane region" description="Helical" evidence="1">
    <location>
        <begin position="230"/>
        <end position="255"/>
    </location>
</feature>
<keyword evidence="3" id="KW-1185">Reference proteome</keyword>
<feature type="transmembrane region" description="Helical" evidence="1">
    <location>
        <begin position="49"/>
        <end position="70"/>
    </location>
</feature>
<feature type="transmembrane region" description="Helical" evidence="1">
    <location>
        <begin position="108"/>
        <end position="129"/>
    </location>
</feature>
<feature type="transmembrane region" description="Helical" evidence="1">
    <location>
        <begin position="184"/>
        <end position="209"/>
    </location>
</feature>
<comment type="caution">
    <text evidence="2">The sequence shown here is derived from an EMBL/GenBank/DDBJ whole genome shotgun (WGS) entry which is preliminary data.</text>
</comment>
<protein>
    <submittedName>
        <fullName evidence="2">Uncharacterized protein</fullName>
    </submittedName>
</protein>
<dbReference type="AlphaFoldDB" id="A0AA36JDZ1"/>
<dbReference type="Proteomes" id="UP001178507">
    <property type="component" value="Unassembled WGS sequence"/>
</dbReference>
<feature type="transmembrane region" description="Helical" evidence="1">
    <location>
        <begin position="275"/>
        <end position="296"/>
    </location>
</feature>
<dbReference type="SUPFAM" id="SSF103473">
    <property type="entry name" value="MFS general substrate transporter"/>
    <property type="match status" value="1"/>
</dbReference>
<dbReference type="InterPro" id="IPR036259">
    <property type="entry name" value="MFS_trans_sf"/>
</dbReference>
<evidence type="ECO:0000256" key="1">
    <source>
        <dbReference type="SAM" id="Phobius"/>
    </source>
</evidence>